<sequence length="81" mass="8982">MNPEQPRTIRAVVDLLVAGDLTTEEAVEKLGNLNTKTAAPDREYADYVRDPDAIAKIDPITSAYNLSKISRDQFRALHNAL</sequence>
<dbReference type="EMBL" id="CP009111">
    <property type="protein sequence ID" value="ANS29391.1"/>
    <property type="molecule type" value="Genomic_DNA"/>
</dbReference>
<proteinExistence type="predicted"/>
<dbReference type="Proteomes" id="UP000186108">
    <property type="component" value="Chromosome"/>
</dbReference>
<accession>A0A1B1K9Z6</accession>
<evidence type="ECO:0000313" key="1">
    <source>
        <dbReference type="EMBL" id="ANS29391.1"/>
    </source>
</evidence>
<gene>
    <name evidence="1" type="ORF">R1CP_23615</name>
</gene>
<name>A0A1B1K9Z6_RHOOP</name>
<protein>
    <submittedName>
        <fullName evidence="1">Uncharacterized protein</fullName>
    </submittedName>
</protein>
<organism evidence="1 2">
    <name type="scientific">Rhodococcus opacus</name>
    <name type="common">Nocardia opaca</name>
    <dbReference type="NCBI Taxonomy" id="37919"/>
    <lineage>
        <taxon>Bacteria</taxon>
        <taxon>Bacillati</taxon>
        <taxon>Actinomycetota</taxon>
        <taxon>Actinomycetes</taxon>
        <taxon>Mycobacteriales</taxon>
        <taxon>Nocardiaceae</taxon>
        <taxon>Rhodococcus</taxon>
    </lineage>
</organism>
<evidence type="ECO:0000313" key="2">
    <source>
        <dbReference type="Proteomes" id="UP000186108"/>
    </source>
</evidence>
<reference evidence="1 2" key="1">
    <citation type="submission" date="2014-07" db="EMBL/GenBank/DDBJ databases">
        <authorList>
            <person name="Zhang J.E."/>
            <person name="Yang H."/>
            <person name="Guo J."/>
            <person name="Deng Z."/>
            <person name="Luo H."/>
            <person name="Luo M."/>
            <person name="Zhao B."/>
        </authorList>
    </citation>
    <scope>NUCLEOTIDE SEQUENCE [LARGE SCALE GENOMIC DNA]</scope>
    <source>
        <strain evidence="1 2">1CP</strain>
    </source>
</reference>
<dbReference type="AlphaFoldDB" id="A0A1B1K9Z6"/>